<comment type="caution">
    <text evidence="1">The sequence shown here is derived from an EMBL/GenBank/DDBJ whole genome shotgun (WGS) entry which is preliminary data.</text>
</comment>
<dbReference type="AlphaFoldDB" id="A0A7V9Z310"/>
<name>A0A7V9Z310_9BACL</name>
<sequence>MARKNRDLAGFGEVAFNNINKNINNNINDNINKSNIEQNNDDKVDFIDQLIEGTKKKSNNLVLVGVYLQKDVAQVLDELAKKGGRGAKSKIVNDALQQIFKEKGLI</sequence>
<dbReference type="RefSeq" id="WP_181538884.1">
    <property type="nucleotide sequence ID" value="NZ_JACDUU010000014.1"/>
</dbReference>
<evidence type="ECO:0000313" key="2">
    <source>
        <dbReference type="Proteomes" id="UP000580891"/>
    </source>
</evidence>
<evidence type="ECO:0000313" key="1">
    <source>
        <dbReference type="EMBL" id="MBA2873157.1"/>
    </source>
</evidence>
<proteinExistence type="predicted"/>
<dbReference type="EMBL" id="JACDUU010000014">
    <property type="protein sequence ID" value="MBA2873157.1"/>
    <property type="molecule type" value="Genomic_DNA"/>
</dbReference>
<gene>
    <name evidence="1" type="ORF">HNQ85_003495</name>
</gene>
<reference evidence="1 2" key="1">
    <citation type="submission" date="2020-07" db="EMBL/GenBank/DDBJ databases">
        <title>Genomic Encyclopedia of Type Strains, Phase IV (KMG-IV): sequencing the most valuable type-strain genomes for metagenomic binning, comparative biology and taxonomic classification.</title>
        <authorList>
            <person name="Goeker M."/>
        </authorList>
    </citation>
    <scope>NUCLEOTIDE SEQUENCE [LARGE SCALE GENOMIC DNA]</scope>
    <source>
        <strain evidence="1 2">DSM 25220</strain>
    </source>
</reference>
<accession>A0A7V9Z310</accession>
<dbReference type="Proteomes" id="UP000580891">
    <property type="component" value="Unassembled WGS sequence"/>
</dbReference>
<protein>
    <submittedName>
        <fullName evidence="1">Uncharacterized protein</fullName>
    </submittedName>
</protein>
<organism evidence="1 2">
    <name type="scientific">[Anoxybacillus] calidus</name>
    <dbReference type="NCBI Taxonomy" id="575178"/>
    <lineage>
        <taxon>Bacteria</taxon>
        <taxon>Bacillati</taxon>
        <taxon>Bacillota</taxon>
        <taxon>Bacilli</taxon>
        <taxon>Bacillales</taxon>
        <taxon>Anoxybacillaceae</taxon>
        <taxon>Paranoxybacillus</taxon>
    </lineage>
</organism>
<keyword evidence="2" id="KW-1185">Reference proteome</keyword>